<protein>
    <submittedName>
        <fullName evidence="1">Uncharacterized protein</fullName>
    </submittedName>
</protein>
<dbReference type="Proteomes" id="UP000251197">
    <property type="component" value="Unassembled WGS sequence"/>
</dbReference>
<dbReference type="EMBL" id="UAVU01000003">
    <property type="protein sequence ID" value="SQA96986.1"/>
    <property type="molecule type" value="Genomic_DNA"/>
</dbReference>
<name>A0A2X2SVD0_9ENTR</name>
<organism evidence="1 2">
    <name type="scientific">Cedecea neteri</name>
    <dbReference type="NCBI Taxonomy" id="158822"/>
    <lineage>
        <taxon>Bacteria</taxon>
        <taxon>Pseudomonadati</taxon>
        <taxon>Pseudomonadota</taxon>
        <taxon>Gammaproteobacteria</taxon>
        <taxon>Enterobacterales</taxon>
        <taxon>Enterobacteriaceae</taxon>
        <taxon>Cedecea</taxon>
    </lineage>
</organism>
<accession>A0A2X2SVD0</accession>
<dbReference type="AlphaFoldDB" id="A0A2X2SVD0"/>
<evidence type="ECO:0000313" key="2">
    <source>
        <dbReference type="Proteomes" id="UP000251197"/>
    </source>
</evidence>
<gene>
    <name evidence="1" type="ORF">NCTC12120_00760</name>
</gene>
<reference evidence="1 2" key="1">
    <citation type="submission" date="2018-06" db="EMBL/GenBank/DDBJ databases">
        <authorList>
            <consortium name="Pathogen Informatics"/>
            <person name="Doyle S."/>
        </authorList>
    </citation>
    <scope>NUCLEOTIDE SEQUENCE [LARGE SCALE GENOMIC DNA]</scope>
    <source>
        <strain evidence="1 2">NCTC12120</strain>
    </source>
</reference>
<proteinExistence type="predicted"/>
<evidence type="ECO:0000313" key="1">
    <source>
        <dbReference type="EMBL" id="SQA96986.1"/>
    </source>
</evidence>
<sequence>MHRVIDNIQRTQDALGCQISLENPYTLFADAGT</sequence>